<dbReference type="AlphaFoldDB" id="A0A1X6N734"/>
<dbReference type="Proteomes" id="UP000194127">
    <property type="component" value="Unassembled WGS sequence"/>
</dbReference>
<dbReference type="RefSeq" id="XP_024341114.1">
    <property type="nucleotide sequence ID" value="XM_024482648.1"/>
</dbReference>
<organism evidence="1 2">
    <name type="scientific">Postia placenta MAD-698-R-SB12</name>
    <dbReference type="NCBI Taxonomy" id="670580"/>
    <lineage>
        <taxon>Eukaryota</taxon>
        <taxon>Fungi</taxon>
        <taxon>Dikarya</taxon>
        <taxon>Basidiomycota</taxon>
        <taxon>Agaricomycotina</taxon>
        <taxon>Agaricomycetes</taxon>
        <taxon>Polyporales</taxon>
        <taxon>Adustoporiaceae</taxon>
        <taxon>Rhodonia</taxon>
    </lineage>
</organism>
<evidence type="ECO:0000313" key="2">
    <source>
        <dbReference type="Proteomes" id="UP000194127"/>
    </source>
</evidence>
<sequence length="76" mass="8669">MSTPFPRYSMDSGQRSYPDILFMPGGLIHEVLDAPQCTDYVHVSHPFTLLIQTNPHVSIQLNFRCIVGVFCRLRTC</sequence>
<proteinExistence type="predicted"/>
<evidence type="ECO:0000313" key="1">
    <source>
        <dbReference type="EMBL" id="OSX64320.1"/>
    </source>
</evidence>
<gene>
    <name evidence="1" type="ORF">POSPLADRAFT_1073861</name>
</gene>
<dbReference type="EMBL" id="KZ110594">
    <property type="protein sequence ID" value="OSX64320.1"/>
    <property type="molecule type" value="Genomic_DNA"/>
</dbReference>
<protein>
    <submittedName>
        <fullName evidence="1">Uncharacterized protein</fullName>
    </submittedName>
</protein>
<name>A0A1X6N734_9APHY</name>
<keyword evidence="2" id="KW-1185">Reference proteome</keyword>
<accession>A0A1X6N734</accession>
<dbReference type="GeneID" id="36327597"/>
<reference evidence="1 2" key="1">
    <citation type="submission" date="2017-04" db="EMBL/GenBank/DDBJ databases">
        <title>Genome Sequence of the Model Brown-Rot Fungus Postia placenta SB12.</title>
        <authorList>
            <consortium name="DOE Joint Genome Institute"/>
            <person name="Gaskell J."/>
            <person name="Kersten P."/>
            <person name="Larrondo L.F."/>
            <person name="Canessa P."/>
            <person name="Martinez D."/>
            <person name="Hibbett D."/>
            <person name="Schmoll M."/>
            <person name="Kubicek C.P."/>
            <person name="Martinez A.T."/>
            <person name="Yadav J."/>
            <person name="Master E."/>
            <person name="Magnuson J.K."/>
            <person name="James T."/>
            <person name="Yaver D."/>
            <person name="Berka R."/>
            <person name="Labutti K."/>
            <person name="Lipzen A."/>
            <person name="Aerts A."/>
            <person name="Barry K."/>
            <person name="Henrissat B."/>
            <person name="Blanchette R."/>
            <person name="Grigoriev I."/>
            <person name="Cullen D."/>
        </authorList>
    </citation>
    <scope>NUCLEOTIDE SEQUENCE [LARGE SCALE GENOMIC DNA]</scope>
    <source>
        <strain evidence="1 2">MAD-698-R-SB12</strain>
    </source>
</reference>